<keyword evidence="4" id="KW-1185">Reference proteome</keyword>
<feature type="domain" description="FAD dependent oxidoreductase" evidence="2">
    <location>
        <begin position="19"/>
        <end position="376"/>
    </location>
</feature>
<dbReference type="EMBL" id="CP095049">
    <property type="protein sequence ID" value="UOQ54208.1"/>
    <property type="molecule type" value="Genomic_DNA"/>
</dbReference>
<evidence type="ECO:0000313" key="3">
    <source>
        <dbReference type="EMBL" id="UOQ54208.1"/>
    </source>
</evidence>
<dbReference type="Proteomes" id="UP000831785">
    <property type="component" value="Chromosome"/>
</dbReference>
<keyword evidence="1" id="KW-1133">Transmembrane helix</keyword>
<proteinExistence type="predicted"/>
<dbReference type="Gene3D" id="3.50.50.60">
    <property type="entry name" value="FAD/NAD(P)-binding domain"/>
    <property type="match status" value="1"/>
</dbReference>
<keyword evidence="1" id="KW-0812">Transmembrane</keyword>
<keyword evidence="1" id="KW-0472">Membrane</keyword>
<sequence>MSTANLSYWEHQSFLSGFDVVIIGAGLVGLTTAIYTRQRHPHARIAVLERDVLPNGASTKNAGFACFGSISELLEQEKKGGSAALLEVVQARWEGLALLRSLIGEEALRYQPVGGYELFRSADEELAATCRQHIPYFNELLAPIIGTENIYRDATAHLPATGLAGVTVMLENRAEGALHTGRLMHALLKRAWQDNIVVLHSCPVTRLEPGPNSARLHTPLALLEAGQVVVATNAFSRQFFPELDVVPGRGQVLVTEPIEGLNLPGTFHYDKGYYYFRQVDGRILLGGGRNLDFAAEATTEAGLTSLVQTQLEKLLREVILPGRTPRIDYRWSGTMAFGSELAPIIRPLAPGVFGALRCNGMGVALGARTGQLAAEMLDGL</sequence>
<dbReference type="Gene3D" id="3.30.9.10">
    <property type="entry name" value="D-Amino Acid Oxidase, subunit A, domain 2"/>
    <property type="match status" value="1"/>
</dbReference>
<dbReference type="InterPro" id="IPR036188">
    <property type="entry name" value="FAD/NAD-bd_sf"/>
</dbReference>
<evidence type="ECO:0000313" key="4">
    <source>
        <dbReference type="Proteomes" id="UP000831785"/>
    </source>
</evidence>
<protein>
    <submittedName>
        <fullName evidence="3">FAD-binding oxidoreductase</fullName>
    </submittedName>
</protein>
<dbReference type="RefSeq" id="WP_244720656.1">
    <property type="nucleotide sequence ID" value="NZ_CP095049.1"/>
</dbReference>
<dbReference type="PANTHER" id="PTHR13847">
    <property type="entry name" value="SARCOSINE DEHYDROGENASE-RELATED"/>
    <property type="match status" value="1"/>
</dbReference>
<evidence type="ECO:0000256" key="1">
    <source>
        <dbReference type="SAM" id="Phobius"/>
    </source>
</evidence>
<gene>
    <name evidence="3" type="ORF">MUN80_05470</name>
</gene>
<dbReference type="PANTHER" id="PTHR13847:SF281">
    <property type="entry name" value="FAD DEPENDENT OXIDOREDUCTASE DOMAIN-CONTAINING PROTEIN"/>
    <property type="match status" value="1"/>
</dbReference>
<name>A0ABY4FCJ2_9BACT</name>
<reference evidence="3 4" key="1">
    <citation type="submission" date="2022-04" db="EMBL/GenBank/DDBJ databases">
        <title>Hymenobacter sp. isolated from the air.</title>
        <authorList>
            <person name="Won M."/>
            <person name="Lee C.-M."/>
            <person name="Woen H.-Y."/>
            <person name="Kwon S.-W."/>
        </authorList>
    </citation>
    <scope>NUCLEOTIDE SEQUENCE [LARGE SCALE GENOMIC DNA]</scope>
    <source>
        <strain evidence="4">5116 S-27</strain>
    </source>
</reference>
<feature type="transmembrane region" description="Helical" evidence="1">
    <location>
        <begin position="14"/>
        <end position="35"/>
    </location>
</feature>
<accession>A0ABY4FCJ2</accession>
<dbReference type="SUPFAM" id="SSF51971">
    <property type="entry name" value="Nucleotide-binding domain"/>
    <property type="match status" value="1"/>
</dbReference>
<dbReference type="Pfam" id="PF01266">
    <property type="entry name" value="DAO"/>
    <property type="match status" value="1"/>
</dbReference>
<dbReference type="InterPro" id="IPR006076">
    <property type="entry name" value="FAD-dep_OxRdtase"/>
</dbReference>
<evidence type="ECO:0000259" key="2">
    <source>
        <dbReference type="Pfam" id="PF01266"/>
    </source>
</evidence>
<organism evidence="3 4">
    <name type="scientific">Hymenobacter cellulosivorans</name>
    <dbReference type="NCBI Taxonomy" id="2932249"/>
    <lineage>
        <taxon>Bacteria</taxon>
        <taxon>Pseudomonadati</taxon>
        <taxon>Bacteroidota</taxon>
        <taxon>Cytophagia</taxon>
        <taxon>Cytophagales</taxon>
        <taxon>Hymenobacteraceae</taxon>
        <taxon>Hymenobacter</taxon>
    </lineage>
</organism>